<dbReference type="NCBIfam" id="TIGR02532">
    <property type="entry name" value="IV_pilin_GFxxxE"/>
    <property type="match status" value="1"/>
</dbReference>
<evidence type="ECO:0000256" key="8">
    <source>
        <dbReference type="ARBA" id="ARBA00022989"/>
    </source>
</evidence>
<evidence type="ECO:0000256" key="2">
    <source>
        <dbReference type="ARBA" id="ARBA00011084"/>
    </source>
</evidence>
<dbReference type="InterPro" id="IPR051621">
    <property type="entry name" value="T2SS_protein_J"/>
</dbReference>
<accession>A0AAQ1PD39</accession>
<evidence type="ECO:0000256" key="3">
    <source>
        <dbReference type="ARBA" id="ARBA00021539"/>
    </source>
</evidence>
<evidence type="ECO:0000256" key="1">
    <source>
        <dbReference type="ARBA" id="ARBA00004377"/>
    </source>
</evidence>
<dbReference type="AlphaFoldDB" id="A0AAQ1PD39"/>
<evidence type="ECO:0000256" key="6">
    <source>
        <dbReference type="ARBA" id="ARBA00022519"/>
    </source>
</evidence>
<protein>
    <recommendedName>
        <fullName evidence="3">Type II secretion system protein J</fullName>
    </recommendedName>
</protein>
<dbReference type="EMBL" id="OPYN01000232">
    <property type="protein sequence ID" value="SPO64099.1"/>
    <property type="molecule type" value="Genomic_DNA"/>
</dbReference>
<keyword evidence="5" id="KW-0488">Methylation</keyword>
<sequence length="196" mass="21984">MRLVRPGRGNRQRGFTLIELLIAISIFALLAMGSARVLDVFMRAESARQLQADELRALGRAMSLIQRDALSGYLPASLGKGGYGILLDGTRAHWLASEQDSHGLKRSESRIVEYWLEEGALWRQRRTLGQGQARPQRLLEGVNELHWRLHVPGSGWQARWPVAQRRPVAPQALEITLSTRRLAQIRRVLPLGGASQ</sequence>
<dbReference type="InterPro" id="IPR045584">
    <property type="entry name" value="Pilin-like"/>
</dbReference>
<keyword evidence="9" id="KW-0472">Membrane</keyword>
<dbReference type="SUPFAM" id="SSF54523">
    <property type="entry name" value="Pili subunits"/>
    <property type="match status" value="1"/>
</dbReference>
<keyword evidence="11" id="KW-1185">Reference proteome</keyword>
<evidence type="ECO:0000313" key="11">
    <source>
        <dbReference type="Proteomes" id="UP000294335"/>
    </source>
</evidence>
<dbReference type="Gene3D" id="2.10.70.20">
    <property type="entry name" value="gspk-gspi-gspj complex like domains"/>
    <property type="match status" value="1"/>
</dbReference>
<proteinExistence type="inferred from homology"/>
<dbReference type="InterPro" id="IPR012902">
    <property type="entry name" value="N_methyl_site"/>
</dbReference>
<gene>
    <name evidence="10" type="ORF">JV551A3_V1_2320107</name>
</gene>
<evidence type="ECO:0000256" key="9">
    <source>
        <dbReference type="ARBA" id="ARBA00023136"/>
    </source>
</evidence>
<dbReference type="Proteomes" id="UP000294335">
    <property type="component" value="Unassembled WGS sequence"/>
</dbReference>
<comment type="subcellular location">
    <subcellularLocation>
        <location evidence="1">Cell inner membrane</location>
        <topology evidence="1">Single-pass membrane protein</topology>
    </subcellularLocation>
</comment>
<dbReference type="Pfam" id="PF11612">
    <property type="entry name" value="T2SSJ"/>
    <property type="match status" value="1"/>
</dbReference>
<keyword evidence="6" id="KW-0997">Cell inner membrane</keyword>
<evidence type="ECO:0000256" key="4">
    <source>
        <dbReference type="ARBA" id="ARBA00022475"/>
    </source>
</evidence>
<evidence type="ECO:0000256" key="7">
    <source>
        <dbReference type="ARBA" id="ARBA00022692"/>
    </source>
</evidence>
<reference evidence="10 11" key="1">
    <citation type="submission" date="2018-02" db="EMBL/GenBank/DDBJ databases">
        <authorList>
            <person name="Dubost A."/>
        </authorList>
    </citation>
    <scope>NUCLEOTIDE SEQUENCE [LARGE SCALE GENOMIC DNA]</scope>
    <source>
        <strain evidence="11">JV551A3</strain>
    </source>
</reference>
<keyword evidence="8" id="KW-1133">Transmembrane helix</keyword>
<comment type="similarity">
    <text evidence="2">Belongs to the GSP J family.</text>
</comment>
<organism evidence="10 11">
    <name type="scientific">Pseudomonas inefficax</name>
    <dbReference type="NCBI Taxonomy" id="2078786"/>
    <lineage>
        <taxon>Bacteria</taxon>
        <taxon>Pseudomonadati</taxon>
        <taxon>Pseudomonadota</taxon>
        <taxon>Gammaproteobacteria</taxon>
        <taxon>Pseudomonadales</taxon>
        <taxon>Pseudomonadaceae</taxon>
        <taxon>Pseudomonas</taxon>
    </lineage>
</organism>
<name>A0AAQ1PD39_9PSED</name>
<evidence type="ECO:0000313" key="10">
    <source>
        <dbReference type="EMBL" id="SPO64099.1"/>
    </source>
</evidence>
<dbReference type="PANTHER" id="PTHR39583">
    <property type="entry name" value="TYPE II SECRETION SYSTEM PROTEIN J-RELATED"/>
    <property type="match status" value="1"/>
</dbReference>
<comment type="caution">
    <text evidence="10">The sequence shown here is derived from an EMBL/GenBank/DDBJ whole genome shotgun (WGS) entry which is preliminary data.</text>
</comment>
<evidence type="ECO:0000256" key="5">
    <source>
        <dbReference type="ARBA" id="ARBA00022481"/>
    </source>
</evidence>
<dbReference type="Pfam" id="PF07963">
    <property type="entry name" value="N_methyl"/>
    <property type="match status" value="1"/>
</dbReference>
<dbReference type="GO" id="GO:0015628">
    <property type="term" value="P:protein secretion by the type II secretion system"/>
    <property type="evidence" value="ECO:0007669"/>
    <property type="project" value="InterPro"/>
</dbReference>
<dbReference type="InterPro" id="IPR010055">
    <property type="entry name" value="T2SS_protein-GspJ"/>
</dbReference>
<dbReference type="GO" id="GO:0005886">
    <property type="term" value="C:plasma membrane"/>
    <property type="evidence" value="ECO:0007669"/>
    <property type="project" value="UniProtKB-SubCell"/>
</dbReference>
<keyword evidence="4" id="KW-1003">Cell membrane</keyword>
<keyword evidence="7" id="KW-0812">Transmembrane</keyword>
<dbReference type="PANTHER" id="PTHR39583:SF2">
    <property type="entry name" value="TYPE II SECRETION SYSTEM PROTEIN J"/>
    <property type="match status" value="1"/>
</dbReference>
<dbReference type="GO" id="GO:0015627">
    <property type="term" value="C:type II protein secretion system complex"/>
    <property type="evidence" value="ECO:0007669"/>
    <property type="project" value="InterPro"/>
</dbReference>